<organism evidence="1">
    <name type="scientific">Oryza brachyantha</name>
    <name type="common">malo sina</name>
    <dbReference type="NCBI Taxonomy" id="4533"/>
    <lineage>
        <taxon>Eukaryota</taxon>
        <taxon>Viridiplantae</taxon>
        <taxon>Streptophyta</taxon>
        <taxon>Embryophyta</taxon>
        <taxon>Tracheophyta</taxon>
        <taxon>Spermatophyta</taxon>
        <taxon>Magnoliopsida</taxon>
        <taxon>Liliopsida</taxon>
        <taxon>Poales</taxon>
        <taxon>Poaceae</taxon>
        <taxon>BOP clade</taxon>
        <taxon>Oryzoideae</taxon>
        <taxon>Oryzeae</taxon>
        <taxon>Oryzinae</taxon>
        <taxon>Oryza</taxon>
    </lineage>
</organism>
<dbReference type="Proteomes" id="UP000006038">
    <property type="component" value="Chromosome 1"/>
</dbReference>
<dbReference type="HOGENOM" id="CLU_3112576_0_0_1"/>
<evidence type="ECO:0000313" key="2">
    <source>
        <dbReference type="Proteomes" id="UP000006038"/>
    </source>
</evidence>
<protein>
    <submittedName>
        <fullName evidence="1">Uncharacterized protein</fullName>
    </submittedName>
</protein>
<dbReference type="EnsemblPlants" id="OB01G20610.1">
    <property type="protein sequence ID" value="OB01G20610.1"/>
    <property type="gene ID" value="OB01G20610"/>
</dbReference>
<evidence type="ECO:0000313" key="1">
    <source>
        <dbReference type="EnsemblPlants" id="OB01G20610.1"/>
    </source>
</evidence>
<keyword evidence="2" id="KW-1185">Reference proteome</keyword>
<accession>J3KYK5</accession>
<sequence>NKPCFALIGASDVFLPRAMRFWLQCCAAFSTMVMVDDRMETKHMMCLCVWL</sequence>
<dbReference type="Gramene" id="OB01G20610.1">
    <property type="protein sequence ID" value="OB01G20610.1"/>
    <property type="gene ID" value="OB01G20610"/>
</dbReference>
<proteinExistence type="predicted"/>
<reference evidence="1" key="1">
    <citation type="journal article" date="2013" name="Nat. Commun.">
        <title>Whole-genome sequencing of Oryza brachyantha reveals mechanisms underlying Oryza genome evolution.</title>
        <authorList>
            <person name="Chen J."/>
            <person name="Huang Q."/>
            <person name="Gao D."/>
            <person name="Wang J."/>
            <person name="Lang Y."/>
            <person name="Liu T."/>
            <person name="Li B."/>
            <person name="Bai Z."/>
            <person name="Luis Goicoechea J."/>
            <person name="Liang C."/>
            <person name="Chen C."/>
            <person name="Zhang W."/>
            <person name="Sun S."/>
            <person name="Liao Y."/>
            <person name="Zhang X."/>
            <person name="Yang L."/>
            <person name="Song C."/>
            <person name="Wang M."/>
            <person name="Shi J."/>
            <person name="Liu G."/>
            <person name="Liu J."/>
            <person name="Zhou H."/>
            <person name="Zhou W."/>
            <person name="Yu Q."/>
            <person name="An N."/>
            <person name="Chen Y."/>
            <person name="Cai Q."/>
            <person name="Wang B."/>
            <person name="Liu B."/>
            <person name="Min J."/>
            <person name="Huang Y."/>
            <person name="Wu H."/>
            <person name="Li Z."/>
            <person name="Zhang Y."/>
            <person name="Yin Y."/>
            <person name="Song W."/>
            <person name="Jiang J."/>
            <person name="Jackson S.A."/>
            <person name="Wing R.A."/>
            <person name="Wang J."/>
            <person name="Chen M."/>
        </authorList>
    </citation>
    <scope>NUCLEOTIDE SEQUENCE [LARGE SCALE GENOMIC DNA]</scope>
    <source>
        <strain evidence="1">cv. IRGC 101232</strain>
    </source>
</reference>
<name>J3KYK5_ORYBR</name>
<dbReference type="AlphaFoldDB" id="J3KYK5"/>
<reference evidence="1" key="2">
    <citation type="submission" date="2013-04" db="UniProtKB">
        <authorList>
            <consortium name="EnsemblPlants"/>
        </authorList>
    </citation>
    <scope>IDENTIFICATION</scope>
</reference>